<dbReference type="EMBL" id="VDCQ01000010">
    <property type="protein sequence ID" value="TNJ66554.1"/>
    <property type="molecule type" value="Genomic_DNA"/>
</dbReference>
<dbReference type="Proteomes" id="UP000307943">
    <property type="component" value="Unassembled WGS sequence"/>
</dbReference>
<comment type="caution">
    <text evidence="2">The sequence shown here is derived from an EMBL/GenBank/DDBJ whole genome shotgun (WGS) entry which is preliminary data.</text>
</comment>
<dbReference type="AlphaFoldDB" id="A0A5C4TBU7"/>
<accession>A0A5C4TBU7</accession>
<organism evidence="2 3">
    <name type="scientific">Paenibacillus hemerocallicola</name>
    <dbReference type="NCBI Taxonomy" id="1172614"/>
    <lineage>
        <taxon>Bacteria</taxon>
        <taxon>Bacillati</taxon>
        <taxon>Bacillota</taxon>
        <taxon>Bacilli</taxon>
        <taxon>Bacillales</taxon>
        <taxon>Paenibacillaceae</taxon>
        <taxon>Paenibacillus</taxon>
    </lineage>
</organism>
<evidence type="ECO:0000313" key="2">
    <source>
        <dbReference type="EMBL" id="TNJ66554.1"/>
    </source>
</evidence>
<reference evidence="2 3" key="1">
    <citation type="submission" date="2019-05" db="EMBL/GenBank/DDBJ databases">
        <title>We sequenced the genome of Paenibacillus hemerocallicola KCTC 33185 for further insight into its adaptation and study the phylogeny of Paenibacillus.</title>
        <authorList>
            <person name="Narsing Rao M.P."/>
        </authorList>
    </citation>
    <scope>NUCLEOTIDE SEQUENCE [LARGE SCALE GENOMIC DNA]</scope>
    <source>
        <strain evidence="2 3">KCTC 33185</strain>
    </source>
</reference>
<protein>
    <submittedName>
        <fullName evidence="2">Uncharacterized protein</fullName>
    </submittedName>
</protein>
<evidence type="ECO:0000256" key="1">
    <source>
        <dbReference type="SAM" id="Phobius"/>
    </source>
</evidence>
<name>A0A5C4TBU7_9BACL</name>
<keyword evidence="1" id="KW-1133">Transmembrane helix</keyword>
<keyword evidence="3" id="KW-1185">Reference proteome</keyword>
<feature type="transmembrane region" description="Helical" evidence="1">
    <location>
        <begin position="12"/>
        <end position="34"/>
    </location>
</feature>
<dbReference type="RefSeq" id="WP_139602018.1">
    <property type="nucleotide sequence ID" value="NZ_VDCQ01000010.1"/>
</dbReference>
<proteinExistence type="predicted"/>
<keyword evidence="1" id="KW-0472">Membrane</keyword>
<gene>
    <name evidence="2" type="ORF">FE784_09830</name>
</gene>
<evidence type="ECO:0000313" key="3">
    <source>
        <dbReference type="Proteomes" id="UP000307943"/>
    </source>
</evidence>
<sequence length="79" mass="8894">MSRRNKLDKALLILGYFAATFILVISVMGIYLAILKLFNSGKTIMLSQEETESKLIPDRSVVHISCGAAKNKERKEEIH</sequence>
<keyword evidence="1" id="KW-0812">Transmembrane</keyword>